<dbReference type="EMBL" id="JACOPR010000003">
    <property type="protein sequence ID" value="MBC5730437.1"/>
    <property type="molecule type" value="Genomic_DNA"/>
</dbReference>
<keyword evidence="2" id="KW-1185">Reference proteome</keyword>
<protein>
    <submittedName>
        <fullName evidence="1">Uncharacterized protein</fullName>
    </submittedName>
</protein>
<evidence type="ECO:0000313" key="2">
    <source>
        <dbReference type="Proteomes" id="UP000660021"/>
    </source>
</evidence>
<proteinExistence type="predicted"/>
<sequence>MKMILPKGITGFGGVDTAPPPHLDEKAFCLMCYFIAMENGGTVTELDTDTYPRNFYSAKLSRYDDAVFILQNIHYPYIAFAQWDGASRFVLISPPDWLQLPDGPVRVLSPNELNQDWHGLCEELSPEELEQIRYWNPQTVGEIVFNTWD</sequence>
<name>A0ABR7HSG5_9FIRM</name>
<evidence type="ECO:0000313" key="1">
    <source>
        <dbReference type="EMBL" id="MBC5730437.1"/>
    </source>
</evidence>
<dbReference type="RefSeq" id="WP_145996828.1">
    <property type="nucleotide sequence ID" value="NZ_JACOPR010000003.1"/>
</dbReference>
<reference evidence="1 2" key="1">
    <citation type="submission" date="2020-08" db="EMBL/GenBank/DDBJ databases">
        <title>Genome public.</title>
        <authorList>
            <person name="Liu C."/>
            <person name="Sun Q."/>
        </authorList>
    </citation>
    <scope>NUCLEOTIDE SEQUENCE [LARGE SCALE GENOMIC DNA]</scope>
    <source>
        <strain evidence="1 2">New-38</strain>
    </source>
</reference>
<gene>
    <name evidence="1" type="ORF">H8S34_06275</name>
</gene>
<comment type="caution">
    <text evidence="1">The sequence shown here is derived from an EMBL/GenBank/DDBJ whole genome shotgun (WGS) entry which is preliminary data.</text>
</comment>
<accession>A0ABR7HSG5</accession>
<organism evidence="1 2">
    <name type="scientific">Pseudoflavonifractor hominis</name>
    <dbReference type="NCBI Taxonomy" id="2763059"/>
    <lineage>
        <taxon>Bacteria</taxon>
        <taxon>Bacillati</taxon>
        <taxon>Bacillota</taxon>
        <taxon>Clostridia</taxon>
        <taxon>Eubacteriales</taxon>
        <taxon>Oscillospiraceae</taxon>
        <taxon>Pseudoflavonifractor</taxon>
    </lineage>
</organism>
<dbReference type="Proteomes" id="UP000660021">
    <property type="component" value="Unassembled WGS sequence"/>
</dbReference>